<evidence type="ECO:0000313" key="5">
    <source>
        <dbReference type="Proteomes" id="UP000272729"/>
    </source>
</evidence>
<gene>
    <name evidence="4" type="ORF">DFJ66_7786</name>
</gene>
<evidence type="ECO:0000256" key="1">
    <source>
        <dbReference type="ARBA" id="ARBA00006484"/>
    </source>
</evidence>
<feature type="domain" description="Ketoreductase" evidence="3">
    <location>
        <begin position="13"/>
        <end position="196"/>
    </location>
</feature>
<dbReference type="InterPro" id="IPR036291">
    <property type="entry name" value="NAD(P)-bd_dom_sf"/>
</dbReference>
<dbReference type="PROSITE" id="PS00061">
    <property type="entry name" value="ADH_SHORT"/>
    <property type="match status" value="1"/>
</dbReference>
<comment type="caution">
    <text evidence="4">The sequence shown here is derived from an EMBL/GenBank/DDBJ whole genome shotgun (WGS) entry which is preliminary data.</text>
</comment>
<name>A0A495XJ69_9PSEU</name>
<dbReference type="PRINTS" id="PR00080">
    <property type="entry name" value="SDRFAMILY"/>
</dbReference>
<dbReference type="InterPro" id="IPR002347">
    <property type="entry name" value="SDR_fam"/>
</dbReference>
<dbReference type="SUPFAM" id="SSF51735">
    <property type="entry name" value="NAD(P)-binding Rossmann-fold domains"/>
    <property type="match status" value="1"/>
</dbReference>
<dbReference type="PRINTS" id="PR00081">
    <property type="entry name" value="GDHRDH"/>
</dbReference>
<evidence type="ECO:0000259" key="3">
    <source>
        <dbReference type="SMART" id="SM00822"/>
    </source>
</evidence>
<dbReference type="FunFam" id="3.40.50.720:FF:000084">
    <property type="entry name" value="Short-chain dehydrogenase reductase"/>
    <property type="match status" value="1"/>
</dbReference>
<evidence type="ECO:0000313" key="4">
    <source>
        <dbReference type="EMBL" id="RKT74430.1"/>
    </source>
</evidence>
<dbReference type="GO" id="GO:0016616">
    <property type="term" value="F:oxidoreductase activity, acting on the CH-OH group of donors, NAD or NADP as acceptor"/>
    <property type="evidence" value="ECO:0007669"/>
    <property type="project" value="TreeGrafter"/>
</dbReference>
<reference evidence="4 5" key="1">
    <citation type="submission" date="2018-10" db="EMBL/GenBank/DDBJ databases">
        <title>Sequencing the genomes of 1000 actinobacteria strains.</title>
        <authorList>
            <person name="Klenk H.-P."/>
        </authorList>
    </citation>
    <scope>NUCLEOTIDE SEQUENCE [LARGE SCALE GENOMIC DNA]</scope>
    <source>
        <strain evidence="4 5">DSM 43911</strain>
    </source>
</reference>
<keyword evidence="5" id="KW-1185">Reference proteome</keyword>
<dbReference type="Gene3D" id="3.40.50.720">
    <property type="entry name" value="NAD(P)-binding Rossmann-like Domain"/>
    <property type="match status" value="1"/>
</dbReference>
<keyword evidence="2" id="KW-0560">Oxidoreductase</keyword>
<dbReference type="Pfam" id="PF13561">
    <property type="entry name" value="adh_short_C2"/>
    <property type="match status" value="1"/>
</dbReference>
<dbReference type="Proteomes" id="UP000272729">
    <property type="component" value="Unassembled WGS sequence"/>
</dbReference>
<sequence length="256" mass="27234">MTSTLQKFDLTGHVSVVTGGNRGIGLGIAVGLARAGARISVWGRDEENNRAAEEVLRAEGVDAIAVECDVSDHEQVDRATRVTVERFGGVDSCFAVAGVNSQTPFVDTTLEEFRRVVGVNLEGTFLTFQAVARHMVDRGSGSLVAVSSISAHSGQPRSVHYAASKAGIGALAKSLAVELARYGVRANTVVPGWIETDMIAPFLADEKFVDRVIRRIPQRRWGRPEDLAGLAVFLAGPASGYVTGAEFVVDGGYTLF</sequence>
<dbReference type="RefSeq" id="WP_121229104.1">
    <property type="nucleotide sequence ID" value="NZ_JBIUBA010000003.1"/>
</dbReference>
<proteinExistence type="inferred from homology"/>
<dbReference type="OrthoDB" id="286404at2"/>
<evidence type="ECO:0000256" key="2">
    <source>
        <dbReference type="ARBA" id="ARBA00023002"/>
    </source>
</evidence>
<dbReference type="InterPro" id="IPR020904">
    <property type="entry name" value="Sc_DH/Rdtase_CS"/>
</dbReference>
<comment type="similarity">
    <text evidence="1">Belongs to the short-chain dehydrogenases/reductases (SDR) family.</text>
</comment>
<dbReference type="PANTHER" id="PTHR42760">
    <property type="entry name" value="SHORT-CHAIN DEHYDROGENASES/REDUCTASES FAMILY MEMBER"/>
    <property type="match status" value="1"/>
</dbReference>
<dbReference type="AlphaFoldDB" id="A0A495XJ69"/>
<dbReference type="InterPro" id="IPR057326">
    <property type="entry name" value="KR_dom"/>
</dbReference>
<organism evidence="4 5">
    <name type="scientific">Saccharothrix variisporea</name>
    <dbReference type="NCBI Taxonomy" id="543527"/>
    <lineage>
        <taxon>Bacteria</taxon>
        <taxon>Bacillati</taxon>
        <taxon>Actinomycetota</taxon>
        <taxon>Actinomycetes</taxon>
        <taxon>Pseudonocardiales</taxon>
        <taxon>Pseudonocardiaceae</taxon>
        <taxon>Saccharothrix</taxon>
    </lineage>
</organism>
<dbReference type="EMBL" id="RBXR01000001">
    <property type="protein sequence ID" value="RKT74430.1"/>
    <property type="molecule type" value="Genomic_DNA"/>
</dbReference>
<protein>
    <submittedName>
        <fullName evidence="4">NAD(P)-dependent dehydrogenase (Short-subunit alcohol dehydrogenase family)</fullName>
    </submittedName>
</protein>
<dbReference type="SMART" id="SM00822">
    <property type="entry name" value="PKS_KR"/>
    <property type="match status" value="1"/>
</dbReference>
<dbReference type="NCBIfam" id="NF005559">
    <property type="entry name" value="PRK07231.1"/>
    <property type="match status" value="1"/>
</dbReference>
<accession>A0A495XJ69</accession>